<dbReference type="AlphaFoldDB" id="A0A0G1CG34"/>
<dbReference type="GO" id="GO:0006434">
    <property type="term" value="P:seryl-tRNA aminoacylation"/>
    <property type="evidence" value="ECO:0007669"/>
    <property type="project" value="UniProtKB-UniRule"/>
</dbReference>
<dbReference type="SUPFAM" id="SSF46589">
    <property type="entry name" value="tRNA-binding arm"/>
    <property type="match status" value="1"/>
</dbReference>
<evidence type="ECO:0000256" key="9">
    <source>
        <dbReference type="PIRSR" id="PIRSR001529-2"/>
    </source>
</evidence>
<protein>
    <recommendedName>
        <fullName evidence="1 7">Serine--tRNA ligase</fullName>
        <ecNumber evidence="1 7">6.1.1.11</ecNumber>
    </recommendedName>
</protein>
<dbReference type="Gene3D" id="3.30.930.10">
    <property type="entry name" value="Bira Bifunctional Protein, Domain 2"/>
    <property type="match status" value="1"/>
</dbReference>
<keyword evidence="3" id="KW-0547">Nucleotide-binding</keyword>
<organism evidence="12 13">
    <name type="scientific">Candidatus Magasanikbacteria bacterium GW2011_GWA2_42_32</name>
    <dbReference type="NCBI Taxonomy" id="1619039"/>
    <lineage>
        <taxon>Bacteria</taxon>
        <taxon>Candidatus Magasanikiibacteriota</taxon>
    </lineage>
</organism>
<evidence type="ECO:0000259" key="11">
    <source>
        <dbReference type="PROSITE" id="PS50862"/>
    </source>
</evidence>
<dbReference type="Proteomes" id="UP000034837">
    <property type="component" value="Unassembled WGS sequence"/>
</dbReference>
<accession>A0A0G1CG34</accession>
<dbReference type="Pfam" id="PF02403">
    <property type="entry name" value="Seryl_tRNA_N"/>
    <property type="match status" value="1"/>
</dbReference>
<dbReference type="InterPro" id="IPR045864">
    <property type="entry name" value="aa-tRNA-synth_II/BPL/LPL"/>
</dbReference>
<dbReference type="InterPro" id="IPR002314">
    <property type="entry name" value="aa-tRNA-synt_IIb"/>
</dbReference>
<dbReference type="InterPro" id="IPR042103">
    <property type="entry name" value="SerRS_1_N_sf"/>
</dbReference>
<feature type="binding site" evidence="9">
    <location>
        <begin position="268"/>
        <end position="270"/>
    </location>
    <ligand>
        <name>ATP</name>
        <dbReference type="ChEBI" id="CHEBI:30616"/>
    </ligand>
</feature>
<keyword evidence="5" id="KW-0648">Protein biosynthesis</keyword>
<proteinExistence type="predicted"/>
<dbReference type="Gene3D" id="1.10.287.40">
    <property type="entry name" value="Serine-tRNA synthetase, tRNA binding domain"/>
    <property type="match status" value="1"/>
</dbReference>
<dbReference type="GO" id="GO:0005737">
    <property type="term" value="C:cytoplasm"/>
    <property type="evidence" value="ECO:0007669"/>
    <property type="project" value="UniProtKB-UniRule"/>
</dbReference>
<evidence type="ECO:0000256" key="5">
    <source>
        <dbReference type="ARBA" id="ARBA00022917"/>
    </source>
</evidence>
<evidence type="ECO:0000256" key="1">
    <source>
        <dbReference type="ARBA" id="ARBA00012840"/>
    </source>
</evidence>
<feature type="binding site" evidence="9">
    <location>
        <begin position="284"/>
        <end position="287"/>
    </location>
    <ligand>
        <name>ATP</name>
        <dbReference type="ChEBI" id="CHEBI:30616"/>
    </ligand>
</feature>
<dbReference type="GO" id="GO:0004828">
    <property type="term" value="F:serine-tRNA ligase activity"/>
    <property type="evidence" value="ECO:0007669"/>
    <property type="project" value="UniProtKB-UniRule"/>
</dbReference>
<dbReference type="PATRIC" id="fig|1619039.3.peg.176"/>
<dbReference type="EMBL" id="LCDO01000001">
    <property type="protein sequence ID" value="KKS57526.1"/>
    <property type="molecule type" value="Genomic_DNA"/>
</dbReference>
<keyword evidence="6" id="KW-0030">Aminoacyl-tRNA synthetase</keyword>
<dbReference type="PRINTS" id="PR00981">
    <property type="entry name" value="TRNASYNTHSER"/>
</dbReference>
<comment type="caution">
    <text evidence="12">The sequence shown here is derived from an EMBL/GenBank/DDBJ whole genome shotgun (WGS) entry which is preliminary data.</text>
</comment>
<dbReference type="PIRSF" id="PIRSF001529">
    <property type="entry name" value="Ser-tRNA-synth_IIa"/>
    <property type="match status" value="1"/>
</dbReference>
<keyword evidence="10" id="KW-0175">Coiled coil</keyword>
<keyword evidence="4 9" id="KW-0067">ATP-binding</keyword>
<feature type="binding site" evidence="8">
    <location>
        <position position="291"/>
    </location>
    <ligand>
        <name>L-serine</name>
        <dbReference type="ChEBI" id="CHEBI:33384"/>
    </ligand>
</feature>
<reference evidence="12 13" key="1">
    <citation type="journal article" date="2015" name="Nature">
        <title>rRNA introns, odd ribosomes, and small enigmatic genomes across a large radiation of phyla.</title>
        <authorList>
            <person name="Brown C.T."/>
            <person name="Hug L.A."/>
            <person name="Thomas B.C."/>
            <person name="Sharon I."/>
            <person name="Castelle C.J."/>
            <person name="Singh A."/>
            <person name="Wilkins M.J."/>
            <person name="Williams K.H."/>
            <person name="Banfield J.F."/>
        </authorList>
    </citation>
    <scope>NUCLEOTIDE SEQUENCE [LARGE SCALE GENOMIC DNA]</scope>
</reference>
<dbReference type="PANTHER" id="PTHR11778">
    <property type="entry name" value="SERYL-TRNA SYNTHETASE"/>
    <property type="match status" value="1"/>
</dbReference>
<evidence type="ECO:0000256" key="8">
    <source>
        <dbReference type="PIRSR" id="PIRSR001529-1"/>
    </source>
</evidence>
<evidence type="ECO:0000256" key="3">
    <source>
        <dbReference type="ARBA" id="ARBA00022741"/>
    </source>
</evidence>
<feature type="coiled-coil region" evidence="10">
    <location>
        <begin position="30"/>
        <end position="57"/>
    </location>
</feature>
<dbReference type="NCBIfam" id="TIGR00414">
    <property type="entry name" value="serS"/>
    <property type="match status" value="1"/>
</dbReference>
<dbReference type="InterPro" id="IPR010978">
    <property type="entry name" value="tRNA-bd_arm"/>
</dbReference>
<dbReference type="PROSITE" id="PS50862">
    <property type="entry name" value="AA_TRNA_LIGASE_II"/>
    <property type="match status" value="1"/>
</dbReference>
<dbReference type="InterPro" id="IPR015866">
    <property type="entry name" value="Ser-tRNA-synth_1_N"/>
</dbReference>
<evidence type="ECO:0000256" key="7">
    <source>
        <dbReference type="NCBIfam" id="TIGR00414"/>
    </source>
</evidence>
<evidence type="ECO:0000256" key="4">
    <source>
        <dbReference type="ARBA" id="ARBA00022840"/>
    </source>
</evidence>
<sequence>MLDIKFIRDNLKLVKQNNKNKKVDVDVEKMIELDSRRREFQIELESLRNEKNKISKTKPNEVEILEMKKMGEKIKSLESQIKEMEPQVEEILLKIPNLVHESTPVGPDESGNKVLREVGKKPKFSFKPKEHWELGKEHDLIDNEKAAQIAGSRFTYLKGKLALLQFALINHALSILTDKEYLKKIIEKNNLSVVDTPFIPIIPPVFIKPEIFNKMARLEPKEERYYIPSDDLFLIGSAEHTLGPLHMDETIDERILPIRYVGISLAFRREAGSYGKDTKGILRVHQFDKIEMESFSLPEKSTEEQNFFVAIQEELMNTLNLPYRIVQICTGDMGGPDARQIDLETWMPGQNKYRETHTSDLMTDYQSRRLKTKYKKIDGTTNLVHMNDATAYAVGRTLIAIMENYQQEDGIIIVPEALRKYVGFEKI</sequence>
<evidence type="ECO:0000313" key="12">
    <source>
        <dbReference type="EMBL" id="KKS57526.1"/>
    </source>
</evidence>
<dbReference type="Pfam" id="PF00587">
    <property type="entry name" value="tRNA-synt_2b"/>
    <property type="match status" value="1"/>
</dbReference>
<feature type="binding site" evidence="8">
    <location>
        <position position="268"/>
    </location>
    <ligand>
        <name>L-serine</name>
        <dbReference type="ChEBI" id="CHEBI:33384"/>
    </ligand>
</feature>
<name>A0A0G1CG34_9BACT</name>
<evidence type="ECO:0000256" key="6">
    <source>
        <dbReference type="ARBA" id="ARBA00023146"/>
    </source>
</evidence>
<gene>
    <name evidence="12" type="ORF">UV20_C0001G0166</name>
</gene>
<evidence type="ECO:0000313" key="13">
    <source>
        <dbReference type="Proteomes" id="UP000034837"/>
    </source>
</evidence>
<dbReference type="InterPro" id="IPR006195">
    <property type="entry name" value="aa-tRNA-synth_II"/>
</dbReference>
<keyword evidence="2 12" id="KW-0436">Ligase</keyword>
<feature type="site" description="Important for serine binding" evidence="8">
    <location>
        <position position="390"/>
    </location>
</feature>
<dbReference type="EC" id="6.1.1.11" evidence="1 7"/>
<dbReference type="SUPFAM" id="SSF55681">
    <property type="entry name" value="Class II aaRS and biotin synthetases"/>
    <property type="match status" value="1"/>
</dbReference>
<dbReference type="InterPro" id="IPR002317">
    <property type="entry name" value="Ser-tRNA-ligase_type_1"/>
</dbReference>
<dbReference type="GO" id="GO:0005524">
    <property type="term" value="F:ATP binding"/>
    <property type="evidence" value="ECO:0007669"/>
    <property type="project" value="UniProtKB-KW"/>
</dbReference>
<evidence type="ECO:0000256" key="10">
    <source>
        <dbReference type="SAM" id="Coils"/>
    </source>
</evidence>
<evidence type="ECO:0000256" key="2">
    <source>
        <dbReference type="ARBA" id="ARBA00022598"/>
    </source>
</evidence>
<feature type="domain" description="Aminoacyl-transfer RNA synthetases class-II family profile" evidence="11">
    <location>
        <begin position="179"/>
        <end position="415"/>
    </location>
</feature>